<sequence>MNIKKMINELVSTNTIDAICIHLNDDDDDDSIKQLITSSYHVGTYSDIVEQIKTLTDNIFNDFDIQRLKIKSLASNNGVPENDIDKLLFWNKKSNYFEFHYKIFIGSTNKLDKLKNLCRK</sequence>
<protein>
    <submittedName>
        <fullName evidence="1">Uncharacterized protein</fullName>
    </submittedName>
</protein>
<dbReference type="EMBL" id="CAJNOT010001462">
    <property type="protein sequence ID" value="CAF1203135.1"/>
    <property type="molecule type" value="Genomic_DNA"/>
</dbReference>
<evidence type="ECO:0000313" key="1">
    <source>
        <dbReference type="EMBL" id="CAF1203135.1"/>
    </source>
</evidence>
<dbReference type="Proteomes" id="UP000663864">
    <property type="component" value="Unassembled WGS sequence"/>
</dbReference>
<name>A0A814WL72_9BILA</name>
<proteinExistence type="predicted"/>
<reference evidence="1" key="1">
    <citation type="submission" date="2021-02" db="EMBL/GenBank/DDBJ databases">
        <authorList>
            <person name="Nowell W R."/>
        </authorList>
    </citation>
    <scope>NUCLEOTIDE SEQUENCE</scope>
</reference>
<evidence type="ECO:0000313" key="2">
    <source>
        <dbReference type="Proteomes" id="UP000663864"/>
    </source>
</evidence>
<dbReference type="AlphaFoldDB" id="A0A814WL72"/>
<comment type="caution">
    <text evidence="1">The sequence shown here is derived from an EMBL/GenBank/DDBJ whole genome shotgun (WGS) entry which is preliminary data.</text>
</comment>
<accession>A0A814WL72</accession>
<gene>
    <name evidence="1" type="ORF">ZHD862_LOCUS22959</name>
</gene>
<organism evidence="1 2">
    <name type="scientific">Rotaria sordida</name>
    <dbReference type="NCBI Taxonomy" id="392033"/>
    <lineage>
        <taxon>Eukaryota</taxon>
        <taxon>Metazoa</taxon>
        <taxon>Spiralia</taxon>
        <taxon>Gnathifera</taxon>
        <taxon>Rotifera</taxon>
        <taxon>Eurotatoria</taxon>
        <taxon>Bdelloidea</taxon>
        <taxon>Philodinida</taxon>
        <taxon>Philodinidae</taxon>
        <taxon>Rotaria</taxon>
    </lineage>
</organism>